<dbReference type="InterPro" id="IPR000276">
    <property type="entry name" value="GPCR_Rhodpsn"/>
</dbReference>
<dbReference type="PROSITE" id="PS50262">
    <property type="entry name" value="G_PROTEIN_RECEP_F1_2"/>
    <property type="match status" value="1"/>
</dbReference>
<dbReference type="GO" id="GO:0005886">
    <property type="term" value="C:plasma membrane"/>
    <property type="evidence" value="ECO:0007669"/>
    <property type="project" value="UniProtKB-SubCell"/>
</dbReference>
<keyword evidence="3 10" id="KW-0812">Transmembrane</keyword>
<dbReference type="AlphaFoldDB" id="A0A974E1J8"/>
<evidence type="ECO:0000256" key="9">
    <source>
        <dbReference type="ARBA" id="ARBA00023224"/>
    </source>
</evidence>
<evidence type="ECO:0000259" key="12">
    <source>
        <dbReference type="PROSITE" id="PS50262"/>
    </source>
</evidence>
<keyword evidence="5 11" id="KW-1133">Transmembrane helix</keyword>
<name>A0A974E1J8_XENLA</name>
<dbReference type="PRINTS" id="PR00237">
    <property type="entry name" value="GPCRRHODOPSN"/>
</dbReference>
<evidence type="ECO:0000256" key="6">
    <source>
        <dbReference type="ARBA" id="ARBA00023040"/>
    </source>
</evidence>
<dbReference type="FunFam" id="1.20.1070.10:FF:000410">
    <property type="entry name" value="Olfactory receptor 1348"/>
    <property type="match status" value="1"/>
</dbReference>
<feature type="transmembrane region" description="Helical" evidence="11">
    <location>
        <begin position="138"/>
        <end position="158"/>
    </location>
</feature>
<evidence type="ECO:0000313" key="13">
    <source>
        <dbReference type="EMBL" id="OCU01573.1"/>
    </source>
</evidence>
<keyword evidence="4" id="KW-0716">Sensory transduction</keyword>
<dbReference type="OMA" id="TFLATEC"/>
<keyword evidence="4" id="KW-0552">Olfaction</keyword>
<keyword evidence="2" id="KW-1003">Cell membrane</keyword>
<reference evidence="14" key="1">
    <citation type="journal article" date="2016" name="Nature">
        <title>Genome evolution in the allotetraploid frog Xenopus laevis.</title>
        <authorList>
            <person name="Session A.M."/>
            <person name="Uno Y."/>
            <person name="Kwon T."/>
            <person name="Chapman J.A."/>
            <person name="Toyoda A."/>
            <person name="Takahashi S."/>
            <person name="Fukui A."/>
            <person name="Hikosaka A."/>
            <person name="Suzuki A."/>
            <person name="Kondo M."/>
            <person name="van Heeringen S.J."/>
            <person name="Quigley I."/>
            <person name="Heinz S."/>
            <person name="Ogino H."/>
            <person name="Ochi H."/>
            <person name="Hellsten U."/>
            <person name="Lyons J.B."/>
            <person name="Simakov O."/>
            <person name="Putnam N."/>
            <person name="Stites J."/>
            <person name="Kuroki Y."/>
            <person name="Tanaka T."/>
            <person name="Michiue T."/>
            <person name="Watanabe M."/>
            <person name="Bogdanovic O."/>
            <person name="Lister R."/>
            <person name="Georgiou G."/>
            <person name="Paranjpe S.S."/>
            <person name="van Kruijsbergen I."/>
            <person name="Shu S."/>
            <person name="Carlson J."/>
            <person name="Kinoshita T."/>
            <person name="Ohta Y."/>
            <person name="Mawaribuchi S."/>
            <person name="Jenkins J."/>
            <person name="Grimwood J."/>
            <person name="Schmutz J."/>
            <person name="Mitros T."/>
            <person name="Mozaffari S.V."/>
            <person name="Suzuki Y."/>
            <person name="Haramoto Y."/>
            <person name="Yamamoto T.S."/>
            <person name="Takagi C."/>
            <person name="Heald R."/>
            <person name="Miller K."/>
            <person name="Haudenschild C."/>
            <person name="Kitzman J."/>
            <person name="Nakayama T."/>
            <person name="Izutsu Y."/>
            <person name="Robert J."/>
            <person name="Fortriede J."/>
            <person name="Burns K."/>
            <person name="Lotay V."/>
            <person name="Karimi K."/>
            <person name="Yasuoka Y."/>
            <person name="Dichmann D.S."/>
            <person name="Flajnik M.F."/>
            <person name="Houston D.W."/>
            <person name="Shendure J."/>
            <person name="DuPasquier L."/>
            <person name="Vize P.D."/>
            <person name="Zorn A.M."/>
            <person name="Ito M."/>
            <person name="Marcotte E.M."/>
            <person name="Wallingford J.B."/>
            <person name="Ito Y."/>
            <person name="Asashima M."/>
            <person name="Ueno N."/>
            <person name="Matsuda Y."/>
            <person name="Veenstra G.J."/>
            <person name="Fujiyama A."/>
            <person name="Harland R.M."/>
            <person name="Taira M."/>
            <person name="Rokhsar D.S."/>
        </authorList>
    </citation>
    <scope>NUCLEOTIDE SEQUENCE [LARGE SCALE GENOMIC DNA]</scope>
    <source>
        <strain evidence="14">J</strain>
    </source>
</reference>
<dbReference type="SUPFAM" id="SSF81321">
    <property type="entry name" value="Family A G protein-coupled receptor-like"/>
    <property type="match status" value="1"/>
</dbReference>
<dbReference type="CDD" id="cd13954">
    <property type="entry name" value="7tmA_OR"/>
    <property type="match status" value="1"/>
</dbReference>
<feature type="transmembrane region" description="Helical" evidence="11">
    <location>
        <begin position="55"/>
        <end position="75"/>
    </location>
</feature>
<evidence type="ECO:0000313" key="14">
    <source>
        <dbReference type="Proteomes" id="UP000694892"/>
    </source>
</evidence>
<feature type="transmembrane region" description="Helical" evidence="11">
    <location>
        <begin position="237"/>
        <end position="257"/>
    </location>
</feature>
<evidence type="ECO:0000256" key="4">
    <source>
        <dbReference type="ARBA" id="ARBA00022725"/>
    </source>
</evidence>
<dbReference type="PROSITE" id="PS00237">
    <property type="entry name" value="G_PROTEIN_RECEP_F1_1"/>
    <property type="match status" value="1"/>
</dbReference>
<feature type="transmembrane region" description="Helical" evidence="11">
    <location>
        <begin position="164"/>
        <end position="188"/>
    </location>
</feature>
<keyword evidence="8 10" id="KW-0675">Receptor</keyword>
<dbReference type="InterPro" id="IPR050516">
    <property type="entry name" value="Olfactory_GPCR"/>
</dbReference>
<evidence type="ECO:0000256" key="3">
    <source>
        <dbReference type="ARBA" id="ARBA00022692"/>
    </source>
</evidence>
<dbReference type="EMBL" id="CM004466">
    <property type="protein sequence ID" value="OCU01573.1"/>
    <property type="molecule type" value="Genomic_DNA"/>
</dbReference>
<dbReference type="PANTHER" id="PTHR26452">
    <property type="entry name" value="OLFACTORY RECEPTOR"/>
    <property type="match status" value="1"/>
</dbReference>
<proteinExistence type="inferred from homology"/>
<feature type="domain" description="G-protein coupled receptors family 1 profile" evidence="12">
    <location>
        <begin position="38"/>
        <end position="255"/>
    </location>
</feature>
<sequence length="302" mass="34490">MNHTSVYAFILLGLSSYGQYQIPMFTLFFCISLLTLSGNITIFEIIRRNRNLHMPMYFFLSHLSLLDMTSSFIIIPKMLANYLSSTQIITFAECLTQLHLFITFLATECFLLTVMAYDRYVAICNPLHYSKLMKHTNCIKHYFCDLPPLLYISCTNILPNVVAIFLGGILIGIGSFVFTVFSYIKIILNILKIKSVKGRFKAFSTCASHITVFTLFISTLIAVYFQSLSTYSLNNNRLLSLVYTVLTPLLNPFIYSVRNTDVKRAIRSMILQKKGSELVQKIGVKQLHFLNCNQGFFGQSIK</sequence>
<keyword evidence="7 11" id="KW-0472">Membrane</keyword>
<keyword evidence="9 10" id="KW-0807">Transducer</keyword>
<evidence type="ECO:0000256" key="2">
    <source>
        <dbReference type="ARBA" id="ARBA00022475"/>
    </source>
</evidence>
<feature type="transmembrane region" description="Helical" evidence="11">
    <location>
        <begin position="95"/>
        <end position="117"/>
    </location>
</feature>
<feature type="transmembrane region" description="Helical" evidence="11">
    <location>
        <begin position="20"/>
        <end position="43"/>
    </location>
</feature>
<protein>
    <recommendedName>
        <fullName evidence="12">G-protein coupled receptors family 1 profile domain-containing protein</fullName>
    </recommendedName>
</protein>
<evidence type="ECO:0000256" key="8">
    <source>
        <dbReference type="ARBA" id="ARBA00023170"/>
    </source>
</evidence>
<evidence type="ECO:0000256" key="7">
    <source>
        <dbReference type="ARBA" id="ARBA00023136"/>
    </source>
</evidence>
<dbReference type="Proteomes" id="UP000694892">
    <property type="component" value="Chromosome 1L"/>
</dbReference>
<evidence type="ECO:0000256" key="1">
    <source>
        <dbReference type="ARBA" id="ARBA00004651"/>
    </source>
</evidence>
<comment type="subcellular location">
    <subcellularLocation>
        <location evidence="1">Cell membrane</location>
        <topology evidence="1">Multi-pass membrane protein</topology>
    </subcellularLocation>
</comment>
<dbReference type="GO" id="GO:0004984">
    <property type="term" value="F:olfactory receptor activity"/>
    <property type="evidence" value="ECO:0007669"/>
    <property type="project" value="InterPro"/>
</dbReference>
<accession>A0A974E1J8</accession>
<organism evidence="13 14">
    <name type="scientific">Xenopus laevis</name>
    <name type="common">African clawed frog</name>
    <dbReference type="NCBI Taxonomy" id="8355"/>
    <lineage>
        <taxon>Eukaryota</taxon>
        <taxon>Metazoa</taxon>
        <taxon>Chordata</taxon>
        <taxon>Craniata</taxon>
        <taxon>Vertebrata</taxon>
        <taxon>Euteleostomi</taxon>
        <taxon>Amphibia</taxon>
        <taxon>Batrachia</taxon>
        <taxon>Anura</taxon>
        <taxon>Pipoidea</taxon>
        <taxon>Pipidae</taxon>
        <taxon>Xenopodinae</taxon>
        <taxon>Xenopus</taxon>
        <taxon>Xenopus</taxon>
    </lineage>
</organism>
<dbReference type="GO" id="GO:0004930">
    <property type="term" value="F:G protein-coupled receptor activity"/>
    <property type="evidence" value="ECO:0007669"/>
    <property type="project" value="UniProtKB-KW"/>
</dbReference>
<evidence type="ECO:0000256" key="10">
    <source>
        <dbReference type="RuleBase" id="RU000688"/>
    </source>
</evidence>
<gene>
    <name evidence="13" type="ORF">XELAEV_18007364mg</name>
</gene>
<evidence type="ECO:0000256" key="11">
    <source>
        <dbReference type="SAM" id="Phobius"/>
    </source>
</evidence>
<dbReference type="Pfam" id="PF13853">
    <property type="entry name" value="7tm_4"/>
    <property type="match status" value="2"/>
</dbReference>
<dbReference type="InterPro" id="IPR000725">
    <property type="entry name" value="Olfact_rcpt"/>
</dbReference>
<dbReference type="Gene3D" id="1.20.1070.10">
    <property type="entry name" value="Rhodopsin 7-helix transmembrane proteins"/>
    <property type="match status" value="1"/>
</dbReference>
<keyword evidence="6 10" id="KW-0297">G-protein coupled receptor</keyword>
<evidence type="ECO:0000256" key="5">
    <source>
        <dbReference type="ARBA" id="ARBA00022989"/>
    </source>
</evidence>
<comment type="similarity">
    <text evidence="10">Belongs to the G-protein coupled receptor 1 family.</text>
</comment>
<dbReference type="InterPro" id="IPR017452">
    <property type="entry name" value="GPCR_Rhodpsn_7TM"/>
</dbReference>
<feature type="transmembrane region" description="Helical" evidence="11">
    <location>
        <begin position="200"/>
        <end position="225"/>
    </location>
</feature>